<dbReference type="InterPro" id="IPR027417">
    <property type="entry name" value="P-loop_NTPase"/>
</dbReference>
<dbReference type="SUPFAM" id="SSF52540">
    <property type="entry name" value="P-loop containing nucleoside triphosphate hydrolases"/>
    <property type="match status" value="1"/>
</dbReference>
<dbReference type="Pfam" id="PF00004">
    <property type="entry name" value="AAA"/>
    <property type="match status" value="1"/>
</dbReference>
<gene>
    <name evidence="4" type="ORF">GOODEAATRI_010495</name>
</gene>
<dbReference type="PANTHER" id="PTHR23076">
    <property type="entry name" value="METALLOPROTEASE M41 FTSH"/>
    <property type="match status" value="1"/>
</dbReference>
<feature type="transmembrane region" description="Helical" evidence="1">
    <location>
        <begin position="45"/>
        <end position="70"/>
    </location>
</feature>
<dbReference type="InterPro" id="IPR003959">
    <property type="entry name" value="ATPase_AAA_core"/>
</dbReference>
<evidence type="ECO:0000313" key="4">
    <source>
        <dbReference type="EMBL" id="MEQ2181333.1"/>
    </source>
</evidence>
<accession>A0ABV0PD24</accession>
<proteinExistence type="predicted"/>
<evidence type="ECO:0000259" key="2">
    <source>
        <dbReference type="Pfam" id="PF00004"/>
    </source>
</evidence>
<dbReference type="InterPro" id="IPR037219">
    <property type="entry name" value="Peptidase_M41-like"/>
</dbReference>
<feature type="non-terminal residue" evidence="4">
    <location>
        <position position="1"/>
    </location>
</feature>
<dbReference type="SUPFAM" id="SSF140990">
    <property type="entry name" value="FtsH protease domain-like"/>
    <property type="match status" value="1"/>
</dbReference>
<dbReference type="InterPro" id="IPR000642">
    <property type="entry name" value="Peptidase_M41"/>
</dbReference>
<organism evidence="4 5">
    <name type="scientific">Goodea atripinnis</name>
    <dbReference type="NCBI Taxonomy" id="208336"/>
    <lineage>
        <taxon>Eukaryota</taxon>
        <taxon>Metazoa</taxon>
        <taxon>Chordata</taxon>
        <taxon>Craniata</taxon>
        <taxon>Vertebrata</taxon>
        <taxon>Euteleostomi</taxon>
        <taxon>Actinopterygii</taxon>
        <taxon>Neopterygii</taxon>
        <taxon>Teleostei</taxon>
        <taxon>Neoteleostei</taxon>
        <taxon>Acanthomorphata</taxon>
        <taxon>Ovalentaria</taxon>
        <taxon>Atherinomorphae</taxon>
        <taxon>Cyprinodontiformes</taxon>
        <taxon>Goodeidae</taxon>
        <taxon>Goodea</taxon>
    </lineage>
</organism>
<dbReference type="PANTHER" id="PTHR23076:SF97">
    <property type="entry name" value="ATP-DEPENDENT ZINC METALLOPROTEASE YME1L1"/>
    <property type="match status" value="1"/>
</dbReference>
<keyword evidence="5" id="KW-1185">Reference proteome</keyword>
<dbReference type="Gene3D" id="1.20.58.760">
    <property type="entry name" value="Peptidase M41"/>
    <property type="match status" value="2"/>
</dbReference>
<feature type="domain" description="Peptidase M41" evidence="3">
    <location>
        <begin position="132"/>
        <end position="219"/>
    </location>
</feature>
<dbReference type="Gene3D" id="3.40.50.300">
    <property type="entry name" value="P-loop containing nucleotide triphosphate hydrolases"/>
    <property type="match status" value="1"/>
</dbReference>
<protein>
    <submittedName>
        <fullName evidence="4">Uncharacterized protein</fullName>
    </submittedName>
</protein>
<evidence type="ECO:0000256" key="1">
    <source>
        <dbReference type="SAM" id="Phobius"/>
    </source>
</evidence>
<feature type="domain" description="Peptidase M41" evidence="3">
    <location>
        <begin position="225"/>
        <end position="280"/>
    </location>
</feature>
<keyword evidence="1" id="KW-0812">Transmembrane</keyword>
<keyword evidence="1" id="KW-0472">Membrane</keyword>
<evidence type="ECO:0000259" key="3">
    <source>
        <dbReference type="Pfam" id="PF01434"/>
    </source>
</evidence>
<sequence length="291" mass="32440">GFLTRDKGMDAESLNGLLKNKNIPDGQQEAFKRGFAEDSLRRTRLILLVLLLVGLYGISKTPFISGVLLVGPPGTGKTLLARAVAGEADALNKLQLDHRRFDMQVTVPKPDVKGRTEILNWYLKKIKVDPEIDNKNKLITAFHESGHAIVAYYTKDAMPINKATIMPRGPSLGHVSMLPENDRWSETRSQLLAQMDVSMGGRVAEEIIFGHENITTGVMTYSDLTRQSPETQAAVEHEVRVLLKDSYERAKALLKSHAKEHKNLADALLMYETLDAKEIQLVLEGKTLETR</sequence>
<reference evidence="4 5" key="1">
    <citation type="submission" date="2021-06" db="EMBL/GenBank/DDBJ databases">
        <authorList>
            <person name="Palmer J.M."/>
        </authorList>
    </citation>
    <scope>NUCLEOTIDE SEQUENCE [LARGE SCALE GENOMIC DNA]</scope>
    <source>
        <strain evidence="4 5">GA_2019</strain>
        <tissue evidence="4">Muscle</tissue>
    </source>
</reference>
<dbReference type="Proteomes" id="UP001476798">
    <property type="component" value="Unassembled WGS sequence"/>
</dbReference>
<dbReference type="Pfam" id="PF01434">
    <property type="entry name" value="Peptidase_M41"/>
    <property type="match status" value="2"/>
</dbReference>
<dbReference type="EMBL" id="JAHRIO010070583">
    <property type="protein sequence ID" value="MEQ2181333.1"/>
    <property type="molecule type" value="Genomic_DNA"/>
</dbReference>
<feature type="domain" description="ATPase AAA-type core" evidence="2">
    <location>
        <begin position="67"/>
        <end position="90"/>
    </location>
</feature>
<evidence type="ECO:0000313" key="5">
    <source>
        <dbReference type="Proteomes" id="UP001476798"/>
    </source>
</evidence>
<comment type="caution">
    <text evidence="4">The sequence shown here is derived from an EMBL/GenBank/DDBJ whole genome shotgun (WGS) entry which is preliminary data.</text>
</comment>
<keyword evidence="1" id="KW-1133">Transmembrane helix</keyword>
<name>A0ABV0PD24_9TELE</name>